<evidence type="ECO:0000256" key="1">
    <source>
        <dbReference type="SAM" id="Phobius"/>
    </source>
</evidence>
<dbReference type="GeneID" id="20306189"/>
<keyword evidence="3" id="KW-1185">Reference proteome</keyword>
<dbReference type="InParanoid" id="H6BSF0"/>
<proteinExistence type="predicted"/>
<keyword evidence="1" id="KW-1133">Transmembrane helix</keyword>
<dbReference type="VEuPathDB" id="FungiDB:HMPREF1120_01550"/>
<protein>
    <submittedName>
        <fullName evidence="2">Uncharacterized protein</fullName>
    </submittedName>
</protein>
<keyword evidence="1" id="KW-0472">Membrane</keyword>
<keyword evidence="1" id="KW-0812">Transmembrane</keyword>
<feature type="transmembrane region" description="Helical" evidence="1">
    <location>
        <begin position="91"/>
        <end position="124"/>
    </location>
</feature>
<organism evidence="2 3">
    <name type="scientific">Exophiala dermatitidis (strain ATCC 34100 / CBS 525.76 / NIH/UT8656)</name>
    <name type="common">Black yeast</name>
    <name type="synonym">Wangiella dermatitidis</name>
    <dbReference type="NCBI Taxonomy" id="858893"/>
    <lineage>
        <taxon>Eukaryota</taxon>
        <taxon>Fungi</taxon>
        <taxon>Dikarya</taxon>
        <taxon>Ascomycota</taxon>
        <taxon>Pezizomycotina</taxon>
        <taxon>Eurotiomycetes</taxon>
        <taxon>Chaetothyriomycetidae</taxon>
        <taxon>Chaetothyriales</taxon>
        <taxon>Herpotrichiellaceae</taxon>
        <taxon>Exophiala</taxon>
    </lineage>
</organism>
<dbReference type="EMBL" id="JH226131">
    <property type="protein sequence ID" value="EHY53356.1"/>
    <property type="molecule type" value="Genomic_DNA"/>
</dbReference>
<dbReference type="Proteomes" id="UP000007304">
    <property type="component" value="Unassembled WGS sequence"/>
</dbReference>
<evidence type="ECO:0000313" key="3">
    <source>
        <dbReference type="Proteomes" id="UP000007304"/>
    </source>
</evidence>
<gene>
    <name evidence="2" type="ORF">HMPREF1120_01550</name>
</gene>
<dbReference type="AlphaFoldDB" id="H6BSF0"/>
<sequence length="143" mass="15705">MLSERATPLRLRLGLFDAGIGIFSWLMLDYCLRPIRPCKCSPQPLSSSIVQLLIFNACYPPASCSSCTLSVAVTVTLINPVNSARLQVRHYFVPVSLAACLLVCLCVLLGDYAIVHCTLVAFVVKCSRFLSQPLFAGRRRLLA</sequence>
<reference evidence="2" key="1">
    <citation type="submission" date="2011-07" db="EMBL/GenBank/DDBJ databases">
        <title>The Genome Sequence of Exophiala (Wangiella) dermatitidis NIH/UT8656.</title>
        <authorList>
            <consortium name="The Broad Institute Genome Sequencing Platform"/>
            <person name="Cuomo C."/>
            <person name="Wang Z."/>
            <person name="Hunicke-Smith S."/>
            <person name="Szanislo P.J."/>
            <person name="Earl A."/>
            <person name="Young S.K."/>
            <person name="Zeng Q."/>
            <person name="Gargeya S."/>
            <person name="Fitzgerald M."/>
            <person name="Haas B."/>
            <person name="Abouelleil A."/>
            <person name="Alvarado L."/>
            <person name="Arachchi H.M."/>
            <person name="Berlin A."/>
            <person name="Brown A."/>
            <person name="Chapman S.B."/>
            <person name="Chen Z."/>
            <person name="Dunbar C."/>
            <person name="Freedman E."/>
            <person name="Gearin G."/>
            <person name="Gellesch M."/>
            <person name="Goldberg J."/>
            <person name="Griggs A."/>
            <person name="Gujja S."/>
            <person name="Heiman D."/>
            <person name="Howarth C."/>
            <person name="Larson L."/>
            <person name="Lui A."/>
            <person name="MacDonald P.J.P."/>
            <person name="Montmayeur A."/>
            <person name="Murphy C."/>
            <person name="Neiman D."/>
            <person name="Pearson M."/>
            <person name="Priest M."/>
            <person name="Roberts A."/>
            <person name="Saif S."/>
            <person name="Shea T."/>
            <person name="Shenoy N."/>
            <person name="Sisk P."/>
            <person name="Stolte C."/>
            <person name="Sykes S."/>
            <person name="Wortman J."/>
            <person name="Nusbaum C."/>
            <person name="Birren B."/>
        </authorList>
    </citation>
    <scope>NUCLEOTIDE SEQUENCE</scope>
    <source>
        <strain evidence="2">NIH/UT8656</strain>
    </source>
</reference>
<evidence type="ECO:0000313" key="2">
    <source>
        <dbReference type="EMBL" id="EHY53356.1"/>
    </source>
</evidence>
<dbReference type="HOGENOM" id="CLU_1806171_0_0_1"/>
<dbReference type="RefSeq" id="XP_009153817.1">
    <property type="nucleotide sequence ID" value="XM_009155569.1"/>
</dbReference>
<name>H6BSF0_EXODN</name>
<accession>H6BSF0</accession>